<dbReference type="PROSITE" id="PS51257">
    <property type="entry name" value="PROKAR_LIPOPROTEIN"/>
    <property type="match status" value="1"/>
</dbReference>
<keyword evidence="1" id="KW-0732">Signal</keyword>
<evidence type="ECO:0000313" key="4">
    <source>
        <dbReference type="Proteomes" id="UP001500074"/>
    </source>
</evidence>
<feature type="chain" id="PRO_5046809590" description="FlgO domain-containing protein" evidence="1">
    <location>
        <begin position="21"/>
        <end position="185"/>
    </location>
</feature>
<feature type="signal peptide" evidence="1">
    <location>
        <begin position="1"/>
        <end position="20"/>
    </location>
</feature>
<name>A0ABP9RL28_9GAMM</name>
<sequence>MKSIQCLLLRVALASVMALGAGCASNGSDSYSVTSNATVDILALVRETAADLLADTRELDPTKPIVAASFVSIDDLSESSTFGRTLSEMFASSLSRAGLMLIEVKMRNSLFIEEQTGELILSRDIRRLSASHNAQAILLGTYGQGQSMAYVNVRLVRTRDNVVLGASSVQIPLDRNTRAMLPNRW</sequence>
<accession>A0ABP9RL28</accession>
<comment type="caution">
    <text evidence="3">The sequence shown here is derived from an EMBL/GenBank/DDBJ whole genome shotgun (WGS) entry which is preliminary data.</text>
</comment>
<dbReference type="Proteomes" id="UP001500074">
    <property type="component" value="Unassembled WGS sequence"/>
</dbReference>
<evidence type="ECO:0000313" key="3">
    <source>
        <dbReference type="EMBL" id="GAA5178682.1"/>
    </source>
</evidence>
<protein>
    <recommendedName>
        <fullName evidence="2">FlgO domain-containing protein</fullName>
    </recommendedName>
</protein>
<evidence type="ECO:0000259" key="2">
    <source>
        <dbReference type="Pfam" id="PF17680"/>
    </source>
</evidence>
<dbReference type="EMBL" id="BAABKI010000029">
    <property type="protein sequence ID" value="GAA5178682.1"/>
    <property type="molecule type" value="Genomic_DNA"/>
</dbReference>
<dbReference type="Pfam" id="PF17680">
    <property type="entry name" value="FlgO"/>
    <property type="match status" value="1"/>
</dbReference>
<keyword evidence="4" id="KW-1185">Reference proteome</keyword>
<feature type="domain" description="FlgO" evidence="2">
    <location>
        <begin position="48"/>
        <end position="175"/>
    </location>
</feature>
<dbReference type="InterPro" id="IPR014549">
    <property type="entry name" value="FlgO"/>
</dbReference>
<proteinExistence type="predicted"/>
<gene>
    <name evidence="3" type="ORF">GCM10023342_29710</name>
</gene>
<organism evidence="3 4">
    <name type="scientific">Modicisalibacter zincidurans</name>
    <dbReference type="NCBI Taxonomy" id="1178777"/>
    <lineage>
        <taxon>Bacteria</taxon>
        <taxon>Pseudomonadati</taxon>
        <taxon>Pseudomonadota</taxon>
        <taxon>Gammaproteobacteria</taxon>
        <taxon>Oceanospirillales</taxon>
        <taxon>Halomonadaceae</taxon>
        <taxon>Modicisalibacter</taxon>
    </lineage>
</organism>
<dbReference type="RefSeq" id="WP_031383651.1">
    <property type="nucleotide sequence ID" value="NZ_BAABKI010000029.1"/>
</dbReference>
<evidence type="ECO:0000256" key="1">
    <source>
        <dbReference type="SAM" id="SignalP"/>
    </source>
</evidence>
<dbReference type="InterPro" id="IPR041215">
    <property type="entry name" value="FlgO_dom"/>
</dbReference>
<dbReference type="PIRSF" id="PIRSF028688">
    <property type="entry name" value="UCP_imp_028688"/>
    <property type="match status" value="1"/>
</dbReference>
<reference evidence="4" key="1">
    <citation type="journal article" date="2019" name="Int. J. Syst. Evol. Microbiol.">
        <title>The Global Catalogue of Microorganisms (GCM) 10K type strain sequencing project: providing services to taxonomists for standard genome sequencing and annotation.</title>
        <authorList>
            <consortium name="The Broad Institute Genomics Platform"/>
            <consortium name="The Broad Institute Genome Sequencing Center for Infectious Disease"/>
            <person name="Wu L."/>
            <person name="Ma J."/>
        </authorList>
    </citation>
    <scope>NUCLEOTIDE SEQUENCE [LARGE SCALE GENOMIC DNA]</scope>
    <source>
        <strain evidence="4">JCM 18472</strain>
    </source>
</reference>